<dbReference type="GO" id="GO:0003700">
    <property type="term" value="F:DNA-binding transcription factor activity"/>
    <property type="evidence" value="ECO:0007669"/>
    <property type="project" value="TreeGrafter"/>
</dbReference>
<dbReference type="SUPFAM" id="SSF48498">
    <property type="entry name" value="Tetracyclin repressor-like, C-terminal domain"/>
    <property type="match status" value="1"/>
</dbReference>
<dbReference type="PROSITE" id="PS50977">
    <property type="entry name" value="HTH_TETR_2"/>
    <property type="match status" value="1"/>
</dbReference>
<dbReference type="PROSITE" id="PS01081">
    <property type="entry name" value="HTH_TETR_1"/>
    <property type="match status" value="1"/>
</dbReference>
<keyword evidence="6" id="KW-0812">Transmembrane</keyword>
<feature type="transmembrane region" description="Helical" evidence="6">
    <location>
        <begin position="152"/>
        <end position="170"/>
    </location>
</feature>
<dbReference type="PANTHER" id="PTHR30055">
    <property type="entry name" value="HTH-TYPE TRANSCRIPTIONAL REGULATOR RUTR"/>
    <property type="match status" value="1"/>
</dbReference>
<evidence type="ECO:0000256" key="4">
    <source>
        <dbReference type="ARBA" id="ARBA00023163"/>
    </source>
</evidence>
<dbReference type="InterPro" id="IPR023772">
    <property type="entry name" value="DNA-bd_HTH_TetR-type_CS"/>
</dbReference>
<dbReference type="Proteomes" id="UP000501648">
    <property type="component" value="Chromosome"/>
</dbReference>
<keyword evidence="4" id="KW-0804">Transcription</keyword>
<evidence type="ECO:0000313" key="8">
    <source>
        <dbReference type="EMBL" id="QJQ03119.1"/>
    </source>
</evidence>
<dbReference type="Pfam" id="PF00440">
    <property type="entry name" value="TetR_N"/>
    <property type="match status" value="1"/>
</dbReference>
<evidence type="ECO:0000256" key="2">
    <source>
        <dbReference type="ARBA" id="ARBA00023015"/>
    </source>
</evidence>
<gene>
    <name evidence="8" type="ORF">C798_23670</name>
</gene>
<dbReference type="Gene3D" id="1.10.357.10">
    <property type="entry name" value="Tetracycline Repressor, domain 2"/>
    <property type="match status" value="1"/>
</dbReference>
<dbReference type="Pfam" id="PF17932">
    <property type="entry name" value="TetR_C_24"/>
    <property type="match status" value="1"/>
</dbReference>
<evidence type="ECO:0000256" key="5">
    <source>
        <dbReference type="PROSITE-ProRule" id="PRU00335"/>
    </source>
</evidence>
<keyword evidence="6" id="KW-1133">Transmembrane helix</keyword>
<keyword evidence="1" id="KW-0678">Repressor</keyword>
<dbReference type="InterPro" id="IPR050109">
    <property type="entry name" value="HTH-type_TetR-like_transc_reg"/>
</dbReference>
<protein>
    <submittedName>
        <fullName evidence="8">TetR/AcrR family transcriptional regulator</fullName>
    </submittedName>
</protein>
<dbReference type="InterPro" id="IPR036271">
    <property type="entry name" value="Tet_transcr_reg_TetR-rel_C_sf"/>
</dbReference>
<dbReference type="AlphaFoldDB" id="A0A6M3ZWQ0"/>
<dbReference type="EMBL" id="CP008956">
    <property type="protein sequence ID" value="QJQ03119.1"/>
    <property type="molecule type" value="Genomic_DNA"/>
</dbReference>
<dbReference type="PRINTS" id="PR00455">
    <property type="entry name" value="HTHTETR"/>
</dbReference>
<dbReference type="InterPro" id="IPR041490">
    <property type="entry name" value="KstR2_TetR_C"/>
</dbReference>
<evidence type="ECO:0000259" key="7">
    <source>
        <dbReference type="PROSITE" id="PS50977"/>
    </source>
</evidence>
<dbReference type="Gene3D" id="1.10.10.60">
    <property type="entry name" value="Homeodomain-like"/>
    <property type="match status" value="1"/>
</dbReference>
<keyword evidence="2" id="KW-0805">Transcription regulation</keyword>
<proteinExistence type="predicted"/>
<sequence length="206" mass="23180">MPRKRAAGYDNQRETIVEQAAALFARNGFVGTSMNEVALACGLSKASLYHYFADKHQLLMHICEGHIDRLCALVDEVAEQDLLPEPRLRLLIQRFVEEYSDAQNEHRVLTEDVRFLEPGDQKRILNGERKVVKAVAEAMCAVRPELDRSRMAKPLAMLLFGMINWMFMWLKPDGALTHERMAVVVADLLFGGIGAVSLDGAGKKKR</sequence>
<dbReference type="PANTHER" id="PTHR30055:SF175">
    <property type="entry name" value="HTH-TYPE TRANSCRIPTIONAL REPRESSOR KSTR2"/>
    <property type="match status" value="1"/>
</dbReference>
<dbReference type="SUPFAM" id="SSF46689">
    <property type="entry name" value="Homeodomain-like"/>
    <property type="match status" value="1"/>
</dbReference>
<evidence type="ECO:0000256" key="3">
    <source>
        <dbReference type="ARBA" id="ARBA00023125"/>
    </source>
</evidence>
<feature type="transmembrane region" description="Helical" evidence="6">
    <location>
        <begin position="182"/>
        <end position="201"/>
    </location>
</feature>
<keyword evidence="3 5" id="KW-0238">DNA-binding</keyword>
<organism evidence="8 9">
    <name type="scientific">Herbaspirillum rubrisubalbicans Os34</name>
    <dbReference type="NCBI Taxonomy" id="1235827"/>
    <lineage>
        <taxon>Bacteria</taxon>
        <taxon>Pseudomonadati</taxon>
        <taxon>Pseudomonadota</taxon>
        <taxon>Betaproteobacteria</taxon>
        <taxon>Burkholderiales</taxon>
        <taxon>Oxalobacteraceae</taxon>
        <taxon>Herbaspirillum</taxon>
    </lineage>
</organism>
<reference evidence="8 9" key="1">
    <citation type="journal article" date="2012" name="J. Bacteriol.">
        <title>Genome sequence of the pathogenic Herbaspirillum seropedicae strain Os34, isolated from rice roots.</title>
        <authorList>
            <person name="Ye W."/>
            <person name="Ye S."/>
            <person name="Liu J."/>
            <person name="Chang S."/>
            <person name="Chen M."/>
            <person name="Zhu B."/>
            <person name="Guo L."/>
            <person name="An Q."/>
        </authorList>
    </citation>
    <scope>NUCLEOTIDE SEQUENCE [LARGE SCALE GENOMIC DNA]</scope>
    <source>
        <strain evidence="8 9">Os34</strain>
    </source>
</reference>
<evidence type="ECO:0000256" key="1">
    <source>
        <dbReference type="ARBA" id="ARBA00022491"/>
    </source>
</evidence>
<evidence type="ECO:0000313" key="9">
    <source>
        <dbReference type="Proteomes" id="UP000501648"/>
    </source>
</evidence>
<evidence type="ECO:0000256" key="6">
    <source>
        <dbReference type="SAM" id="Phobius"/>
    </source>
</evidence>
<accession>A0A6M3ZWQ0</accession>
<dbReference type="GO" id="GO:0000976">
    <property type="term" value="F:transcription cis-regulatory region binding"/>
    <property type="evidence" value="ECO:0007669"/>
    <property type="project" value="TreeGrafter"/>
</dbReference>
<dbReference type="RefSeq" id="WP_017453745.1">
    <property type="nucleotide sequence ID" value="NZ_CP008956.1"/>
</dbReference>
<keyword evidence="6" id="KW-0472">Membrane</keyword>
<dbReference type="InterPro" id="IPR009057">
    <property type="entry name" value="Homeodomain-like_sf"/>
</dbReference>
<name>A0A6M3ZWQ0_9BURK</name>
<feature type="DNA-binding region" description="H-T-H motif" evidence="5">
    <location>
        <begin position="33"/>
        <end position="52"/>
    </location>
</feature>
<feature type="domain" description="HTH tetR-type" evidence="7">
    <location>
        <begin position="10"/>
        <end position="70"/>
    </location>
</feature>
<dbReference type="InterPro" id="IPR001647">
    <property type="entry name" value="HTH_TetR"/>
</dbReference>